<evidence type="ECO:0000256" key="6">
    <source>
        <dbReference type="ARBA" id="ARBA00022970"/>
    </source>
</evidence>
<dbReference type="PANTHER" id="PTHR42770:SF4">
    <property type="entry name" value="ARGININE_ORNITHINE ANTIPORTER-RELATED"/>
    <property type="match status" value="1"/>
</dbReference>
<dbReference type="InterPro" id="IPR004754">
    <property type="entry name" value="Amino_acid_antiprt"/>
</dbReference>
<dbReference type="GeneID" id="89588244"/>
<accession>A0A0R2HWX4</accession>
<dbReference type="EMBL" id="JQBS01000007">
    <property type="protein sequence ID" value="KRN57266.1"/>
    <property type="molecule type" value="Genomic_DNA"/>
</dbReference>
<dbReference type="PIRSF" id="PIRSF006060">
    <property type="entry name" value="AA_transporter"/>
    <property type="match status" value="1"/>
</dbReference>
<feature type="transmembrane region" description="Helical" evidence="10">
    <location>
        <begin position="164"/>
        <end position="187"/>
    </location>
</feature>
<evidence type="ECO:0000256" key="1">
    <source>
        <dbReference type="ARBA" id="ARBA00004651"/>
    </source>
</evidence>
<evidence type="ECO:0000313" key="11">
    <source>
        <dbReference type="EMBL" id="KRN57266.1"/>
    </source>
</evidence>
<keyword evidence="4" id="KW-1003">Cell membrane</keyword>
<evidence type="ECO:0000256" key="4">
    <source>
        <dbReference type="ARBA" id="ARBA00022475"/>
    </source>
</evidence>
<keyword evidence="7 10" id="KW-1133">Transmembrane helix</keyword>
<name>A0A0R2HWX4_CARDV</name>
<comment type="caution">
    <text evidence="11">The sequence shown here is derived from an EMBL/GenBank/DDBJ whole genome shotgun (WGS) entry which is preliminary data.</text>
</comment>
<dbReference type="PANTHER" id="PTHR42770">
    <property type="entry name" value="AMINO ACID TRANSPORTER-RELATED"/>
    <property type="match status" value="1"/>
</dbReference>
<feature type="transmembrane region" description="Helical" evidence="10">
    <location>
        <begin position="287"/>
        <end position="314"/>
    </location>
</feature>
<comment type="similarity">
    <text evidence="2">Belongs to the amino acid-polyamine-organocation (APC) superfamily. Basic amino acid/polyamine antiporter (APA) (TC 2.A.3.2) family.</text>
</comment>
<evidence type="ECO:0000313" key="12">
    <source>
        <dbReference type="Proteomes" id="UP000051658"/>
    </source>
</evidence>
<dbReference type="GO" id="GO:1903826">
    <property type="term" value="P:L-arginine transmembrane transport"/>
    <property type="evidence" value="ECO:0007669"/>
    <property type="project" value="InterPro"/>
</dbReference>
<evidence type="ECO:0000256" key="3">
    <source>
        <dbReference type="ARBA" id="ARBA00022448"/>
    </source>
</evidence>
<feature type="transmembrane region" description="Helical" evidence="10">
    <location>
        <begin position="368"/>
        <end position="389"/>
    </location>
</feature>
<dbReference type="NCBIfam" id="TIGR03810">
    <property type="entry name" value="arg_ornith_anti"/>
    <property type="match status" value="1"/>
</dbReference>
<feature type="transmembrane region" description="Helical" evidence="10">
    <location>
        <begin position="207"/>
        <end position="225"/>
    </location>
</feature>
<proteinExistence type="inferred from homology"/>
<evidence type="ECO:0000256" key="9">
    <source>
        <dbReference type="NCBIfam" id="TIGR03810"/>
    </source>
</evidence>
<organism evidence="11 12">
    <name type="scientific">Carnobacterium divergens DSM 20623</name>
    <dbReference type="NCBI Taxonomy" id="1449336"/>
    <lineage>
        <taxon>Bacteria</taxon>
        <taxon>Bacillati</taxon>
        <taxon>Bacillota</taxon>
        <taxon>Bacilli</taxon>
        <taxon>Lactobacillales</taxon>
        <taxon>Carnobacteriaceae</taxon>
        <taxon>Carnobacterium</taxon>
    </lineage>
</organism>
<feature type="transmembrane region" description="Helical" evidence="10">
    <location>
        <begin position="246"/>
        <end position="267"/>
    </location>
</feature>
<comment type="subcellular location">
    <subcellularLocation>
        <location evidence="1">Cell membrane</location>
        <topology evidence="1">Multi-pass membrane protein</topology>
    </subcellularLocation>
</comment>
<dbReference type="InterPro" id="IPR050367">
    <property type="entry name" value="APC_superfamily"/>
</dbReference>
<dbReference type="AlphaFoldDB" id="A0A0R2HWX4"/>
<evidence type="ECO:0000256" key="10">
    <source>
        <dbReference type="SAM" id="Phobius"/>
    </source>
</evidence>
<evidence type="ECO:0000256" key="2">
    <source>
        <dbReference type="ARBA" id="ARBA00008220"/>
    </source>
</evidence>
<protein>
    <recommendedName>
        <fullName evidence="9">Arginine-ornithine antiporter</fullName>
    </recommendedName>
</protein>
<keyword evidence="12" id="KW-1185">Reference proteome</keyword>
<dbReference type="RefSeq" id="WP_236707164.1">
    <property type="nucleotide sequence ID" value="NZ_JQBS01000007.1"/>
</dbReference>
<dbReference type="NCBIfam" id="TIGR00905">
    <property type="entry name" value="2A0302"/>
    <property type="match status" value="1"/>
</dbReference>
<feature type="transmembrane region" description="Helical" evidence="10">
    <location>
        <begin position="20"/>
        <end position="39"/>
    </location>
</feature>
<keyword evidence="6" id="KW-0029">Amino-acid transport</keyword>
<keyword evidence="5 10" id="KW-0812">Transmembrane</keyword>
<feature type="transmembrane region" description="Helical" evidence="10">
    <location>
        <begin position="103"/>
        <end position="129"/>
    </location>
</feature>
<evidence type="ECO:0000256" key="5">
    <source>
        <dbReference type="ARBA" id="ARBA00022692"/>
    </source>
</evidence>
<dbReference type="InterPro" id="IPR002293">
    <property type="entry name" value="AA/rel_permease1"/>
</dbReference>
<feature type="transmembrane region" description="Helical" evidence="10">
    <location>
        <begin position="462"/>
        <end position="483"/>
    </location>
</feature>
<feature type="transmembrane region" description="Helical" evidence="10">
    <location>
        <begin position="401"/>
        <end position="420"/>
    </location>
</feature>
<dbReference type="GO" id="GO:0005886">
    <property type="term" value="C:plasma membrane"/>
    <property type="evidence" value="ECO:0007669"/>
    <property type="project" value="UniProtKB-SubCell"/>
</dbReference>
<dbReference type="Pfam" id="PF13520">
    <property type="entry name" value="AA_permease_2"/>
    <property type="match status" value="1"/>
</dbReference>
<dbReference type="PATRIC" id="fig|1449336.4.peg.250"/>
<dbReference type="InterPro" id="IPR022461">
    <property type="entry name" value="Arg/Orn_antiprt_ArcD"/>
</dbReference>
<sequence>MDKIRKQEEIKSDQHKVGLLPLITLVMGSAIGAGIFNLMKDMAQGAAPGAVLISWVIVGIGIIALALCFQNLSDALPELDAGIFQYAEDGFGKFAGFASAWGYWLSIWLGNVAFATMLMSSLGFFFPIFKGGQNIPSIIGASILLWFLNYLVTKGVENATVINFVVTICKLVPIFVFIVCGLFAFKLSTFTYDFWGTVSQRFEWADVFYQVKSTMLITIFVFVGIEGASILSSRAKYKKDVGRATIIGVLSVLVIYMLVTILSFGILPQGELAHLPEPGMAYVLEAIVGYWGAAFICGGLSISILGVWLSWTILPAETGLIAAKQGLFPQLFGKVNKHGAPTYSLAITSGCIQLFMFTFLITDEAYQFMASMVSSVVIITYLFVTLYQVKFSYQQPKSKNRTIQLAIGVVATLFQIWAFFSAGLKYNLLLTLLFVPGIFVYIQAQKEQGRSKNIFSNFEKMVVGLIFVGSVAALYFLVTDVIAI</sequence>
<dbReference type="eggNOG" id="COG0531">
    <property type="taxonomic scope" value="Bacteria"/>
</dbReference>
<feature type="transmembrane region" description="Helical" evidence="10">
    <location>
        <begin position="343"/>
        <end position="362"/>
    </location>
</feature>
<gene>
    <name evidence="11" type="ORF">IV74_GL000247</name>
</gene>
<evidence type="ECO:0000256" key="7">
    <source>
        <dbReference type="ARBA" id="ARBA00022989"/>
    </source>
</evidence>
<dbReference type="Proteomes" id="UP000051658">
    <property type="component" value="Unassembled WGS sequence"/>
</dbReference>
<keyword evidence="8 10" id="KW-0472">Membrane</keyword>
<evidence type="ECO:0000256" key="8">
    <source>
        <dbReference type="ARBA" id="ARBA00023136"/>
    </source>
</evidence>
<feature type="transmembrane region" description="Helical" evidence="10">
    <location>
        <begin position="135"/>
        <end position="152"/>
    </location>
</feature>
<keyword evidence="3" id="KW-0813">Transport</keyword>
<dbReference type="Gene3D" id="1.20.1740.10">
    <property type="entry name" value="Amino acid/polyamine transporter I"/>
    <property type="match status" value="1"/>
</dbReference>
<reference evidence="11 12" key="1">
    <citation type="journal article" date="2015" name="Genome Announc.">
        <title>Expanding the biotechnology potential of lactobacilli through comparative genomics of 213 strains and associated genera.</title>
        <authorList>
            <person name="Sun Z."/>
            <person name="Harris H.M."/>
            <person name="McCann A."/>
            <person name="Guo C."/>
            <person name="Argimon S."/>
            <person name="Zhang W."/>
            <person name="Yang X."/>
            <person name="Jeffery I.B."/>
            <person name="Cooney J.C."/>
            <person name="Kagawa T.F."/>
            <person name="Liu W."/>
            <person name="Song Y."/>
            <person name="Salvetti E."/>
            <person name="Wrobel A."/>
            <person name="Rasinkangas P."/>
            <person name="Parkhill J."/>
            <person name="Rea M.C."/>
            <person name="O'Sullivan O."/>
            <person name="Ritari J."/>
            <person name="Douillard F.P."/>
            <person name="Paul Ross R."/>
            <person name="Yang R."/>
            <person name="Briner A.E."/>
            <person name="Felis G.E."/>
            <person name="de Vos W.M."/>
            <person name="Barrangou R."/>
            <person name="Klaenhammer T.R."/>
            <person name="Caufield P.W."/>
            <person name="Cui Y."/>
            <person name="Zhang H."/>
            <person name="O'Toole P.W."/>
        </authorList>
    </citation>
    <scope>NUCLEOTIDE SEQUENCE [LARGE SCALE GENOMIC DNA]</scope>
    <source>
        <strain evidence="11 12">DSM 20623</strain>
    </source>
</reference>
<dbReference type="GO" id="GO:0043858">
    <property type="term" value="F:arginine:ornithine antiporter activity"/>
    <property type="evidence" value="ECO:0007669"/>
    <property type="project" value="UniProtKB-UniRule"/>
</dbReference>
<dbReference type="GO" id="GO:0006527">
    <property type="term" value="P:L-arginine catabolic process"/>
    <property type="evidence" value="ECO:0007669"/>
    <property type="project" value="UniProtKB-UniRule"/>
</dbReference>
<feature type="transmembrane region" description="Helical" evidence="10">
    <location>
        <begin position="426"/>
        <end position="442"/>
    </location>
</feature>
<feature type="transmembrane region" description="Helical" evidence="10">
    <location>
        <begin position="45"/>
        <end position="69"/>
    </location>
</feature>